<dbReference type="InterPro" id="IPR003754">
    <property type="entry name" value="4pyrrol_synth_uPrphyn_synth"/>
</dbReference>
<evidence type="ECO:0000256" key="5">
    <source>
        <dbReference type="ARBA" id="ARBA00023244"/>
    </source>
</evidence>
<evidence type="ECO:0000256" key="8">
    <source>
        <dbReference type="ARBA" id="ARBA00048617"/>
    </source>
</evidence>
<evidence type="ECO:0000256" key="7">
    <source>
        <dbReference type="ARBA" id="ARBA00040167"/>
    </source>
</evidence>
<feature type="compositionally biased region" description="Basic and acidic residues" evidence="10">
    <location>
        <begin position="386"/>
        <end position="400"/>
    </location>
</feature>
<feature type="region of interest" description="Disordered" evidence="10">
    <location>
        <begin position="503"/>
        <end position="525"/>
    </location>
</feature>
<evidence type="ECO:0000259" key="11">
    <source>
        <dbReference type="Pfam" id="PF02602"/>
    </source>
</evidence>
<protein>
    <recommendedName>
        <fullName evidence="7 9">Uroporphyrinogen-III synthase</fullName>
        <ecNumber evidence="3 9">4.2.1.75</ecNumber>
    </recommendedName>
</protein>
<comment type="similarity">
    <text evidence="2 9">Belongs to the uroporphyrinogen-III synthase family.</text>
</comment>
<evidence type="ECO:0000256" key="2">
    <source>
        <dbReference type="ARBA" id="ARBA00008133"/>
    </source>
</evidence>
<comment type="pathway">
    <text evidence="1 9">Porphyrin-containing compound metabolism; protoporphyrin-IX biosynthesis; coproporphyrinogen-III from 5-aminolevulinate: step 3/4.</text>
</comment>
<dbReference type="SUPFAM" id="SSF69618">
    <property type="entry name" value="HemD-like"/>
    <property type="match status" value="1"/>
</dbReference>
<name>A0A7Y0DY79_9PROT</name>
<dbReference type="NCBIfam" id="NF046037">
    <property type="entry name" value="carphisopro"/>
    <property type="match status" value="1"/>
</dbReference>
<evidence type="ECO:0000313" key="12">
    <source>
        <dbReference type="EMBL" id="NMM43766.1"/>
    </source>
</evidence>
<comment type="function">
    <text evidence="6 9">Catalyzes cyclization of the linear tetrapyrrole, hydroxymethylbilane, to the macrocyclic uroporphyrinogen III.</text>
</comment>
<evidence type="ECO:0000256" key="10">
    <source>
        <dbReference type="SAM" id="MobiDB-lite"/>
    </source>
</evidence>
<dbReference type="GO" id="GO:0006780">
    <property type="term" value="P:uroporphyrinogen III biosynthetic process"/>
    <property type="evidence" value="ECO:0007669"/>
    <property type="project" value="UniProtKB-UniRule"/>
</dbReference>
<feature type="domain" description="Tetrapyrrole biosynthesis uroporphyrinogen III synthase" evidence="11">
    <location>
        <begin position="13"/>
        <end position="229"/>
    </location>
</feature>
<gene>
    <name evidence="12" type="ORF">HH303_04715</name>
</gene>
<keyword evidence="13" id="KW-1185">Reference proteome</keyword>
<dbReference type="Proteomes" id="UP000539372">
    <property type="component" value="Unassembled WGS sequence"/>
</dbReference>
<dbReference type="CDD" id="cd06578">
    <property type="entry name" value="HemD"/>
    <property type="match status" value="1"/>
</dbReference>
<evidence type="ECO:0000256" key="9">
    <source>
        <dbReference type="RuleBase" id="RU366031"/>
    </source>
</evidence>
<proteinExistence type="inferred from homology"/>
<dbReference type="PANTHER" id="PTHR38042:SF1">
    <property type="entry name" value="UROPORPHYRINOGEN-III SYNTHASE, CHLOROPLASTIC"/>
    <property type="match status" value="1"/>
</dbReference>
<dbReference type="GO" id="GO:0004852">
    <property type="term" value="F:uroporphyrinogen-III synthase activity"/>
    <property type="evidence" value="ECO:0007669"/>
    <property type="project" value="UniProtKB-UniRule"/>
</dbReference>
<feature type="compositionally biased region" description="Acidic residues" evidence="10">
    <location>
        <begin position="371"/>
        <end position="382"/>
    </location>
</feature>
<accession>A0A7Y0DY79</accession>
<dbReference type="InterPro" id="IPR039793">
    <property type="entry name" value="UROS/Hem4"/>
</dbReference>
<dbReference type="PANTHER" id="PTHR38042">
    <property type="entry name" value="UROPORPHYRINOGEN-III SYNTHASE, CHLOROPLASTIC"/>
    <property type="match status" value="1"/>
</dbReference>
<feature type="region of interest" description="Disordered" evidence="10">
    <location>
        <begin position="343"/>
        <end position="413"/>
    </location>
</feature>
<feature type="region of interest" description="Disordered" evidence="10">
    <location>
        <begin position="237"/>
        <end position="271"/>
    </location>
</feature>
<dbReference type="RefSeq" id="WP_169624014.1">
    <property type="nucleotide sequence ID" value="NZ_JABBNT010000001.1"/>
</dbReference>
<evidence type="ECO:0000256" key="6">
    <source>
        <dbReference type="ARBA" id="ARBA00037589"/>
    </source>
</evidence>
<feature type="compositionally biased region" description="Polar residues" evidence="10">
    <location>
        <begin position="507"/>
        <end position="516"/>
    </location>
</feature>
<dbReference type="Pfam" id="PF02602">
    <property type="entry name" value="HEM4"/>
    <property type="match status" value="1"/>
</dbReference>
<comment type="caution">
    <text evidence="12">The sequence shown here is derived from an EMBL/GenBank/DDBJ whole genome shotgun (WGS) entry which is preliminary data.</text>
</comment>
<dbReference type="InterPro" id="IPR036108">
    <property type="entry name" value="4pyrrol_syn_uPrphyn_synt_sf"/>
</dbReference>
<dbReference type="UniPathway" id="UPA00251">
    <property type="reaction ID" value="UER00320"/>
</dbReference>
<dbReference type="GO" id="GO:0006782">
    <property type="term" value="P:protoporphyrinogen IX biosynthetic process"/>
    <property type="evidence" value="ECO:0007669"/>
    <property type="project" value="UniProtKB-UniRule"/>
</dbReference>
<evidence type="ECO:0000256" key="3">
    <source>
        <dbReference type="ARBA" id="ARBA00013109"/>
    </source>
</evidence>
<keyword evidence="4 9" id="KW-0456">Lyase</keyword>
<organism evidence="12 13">
    <name type="scientific">Pacificispira spongiicola</name>
    <dbReference type="NCBI Taxonomy" id="2729598"/>
    <lineage>
        <taxon>Bacteria</taxon>
        <taxon>Pseudomonadati</taxon>
        <taxon>Pseudomonadota</taxon>
        <taxon>Alphaproteobacteria</taxon>
        <taxon>Rhodospirillales</taxon>
        <taxon>Rhodospirillaceae</taxon>
        <taxon>Pacificispira</taxon>
    </lineage>
</organism>
<reference evidence="12 13" key="1">
    <citation type="submission" date="2020-04" db="EMBL/GenBank/DDBJ databases">
        <title>Rhodospirillaceae bacterium KN72 isolated from deep sea.</title>
        <authorList>
            <person name="Zhang D.-C."/>
        </authorList>
    </citation>
    <scope>NUCLEOTIDE SEQUENCE [LARGE SCALE GENOMIC DNA]</scope>
    <source>
        <strain evidence="12 13">KN72</strain>
    </source>
</reference>
<dbReference type="EMBL" id="JABBNT010000001">
    <property type="protein sequence ID" value="NMM43766.1"/>
    <property type="molecule type" value="Genomic_DNA"/>
</dbReference>
<evidence type="ECO:0000313" key="13">
    <source>
        <dbReference type="Proteomes" id="UP000539372"/>
    </source>
</evidence>
<evidence type="ECO:0000256" key="4">
    <source>
        <dbReference type="ARBA" id="ARBA00023239"/>
    </source>
</evidence>
<sequence>MILVTRPKEDSRALVAALDALGCDSLVEPMLRIDPLADAVVDLDGCDAVLFTSANGVRCFSALTDRRDLPVLTVGDASAAAARDAGFGDVRAADGDVTALVALVREAYPIPGTVFFHAAGSQVAGDLKGDLEALGHTVRRIPLYQAIPSDTLSDACREALAQGRIFAATFFSPRTAQAFDRLLEEQGYASCARTVRAVCLSPAVADKAAKIDWAEISTAETPDMPALLERIQEAIAMTDDKKEPETEEPPTDQAEDATDAGAGEEVAGKEVAGEEAITISADAVIEAFGGIRPMAAKLDVAVSTVQGWKTRDHIPDNRWRDVITAADVHGVDLSGALSHAVADAEKPSDKHTIDLHDIDTGVYDGPIDYEPQPDGDEAEESASENTKADPADNAKPEEKAPATPKNDAAPAKSGGGGLALVVGLVALAAVVTRPAWAPYTDPHLARYFPAMQQQAATAVGTVPDAAAPAIDTAALTRLGEEVGALSDALALVKAEVGALSDRMDGMGTSTEGTDAASSMPPDLPDAVSGRLDDLAASIERDSETRQRVLDRLGVIENLLDQVSAEAEKATTAVAGMESAQADQRAELERLAARPAVEGATQAGLALGVGSVETALVAGRPFDQGLARIDSLAPETGPIRDAVEQLMPFAENGVKSRAALVTAFQAAIPAMQAEIKAQETGDVIQDVLNGLQSLVSVRRKGDDPDAPPVSRAEAALARGDLVAAVAVLTPLREASVTVAAWLDDAEARLSAEAGLAALQDGVAAGLTGLTTGQGDEGDGA</sequence>
<comment type="catalytic activity">
    <reaction evidence="8 9">
        <text>hydroxymethylbilane = uroporphyrinogen III + H2O</text>
        <dbReference type="Rhea" id="RHEA:18965"/>
        <dbReference type="ChEBI" id="CHEBI:15377"/>
        <dbReference type="ChEBI" id="CHEBI:57308"/>
        <dbReference type="ChEBI" id="CHEBI:57845"/>
        <dbReference type="EC" id="4.2.1.75"/>
    </reaction>
</comment>
<dbReference type="AlphaFoldDB" id="A0A7Y0DY79"/>
<feature type="compositionally biased region" description="Basic and acidic residues" evidence="10">
    <location>
        <begin position="343"/>
        <end position="359"/>
    </location>
</feature>
<feature type="compositionally biased region" description="Acidic residues" evidence="10">
    <location>
        <begin position="245"/>
        <end position="258"/>
    </location>
</feature>
<evidence type="ECO:0000256" key="1">
    <source>
        <dbReference type="ARBA" id="ARBA00004772"/>
    </source>
</evidence>
<keyword evidence="5 9" id="KW-0627">Porphyrin biosynthesis</keyword>
<dbReference type="Gene3D" id="3.40.50.10090">
    <property type="match status" value="2"/>
</dbReference>
<dbReference type="EC" id="4.2.1.75" evidence="3 9"/>
<dbReference type="InterPro" id="IPR059216">
    <property type="entry name" value="LeuA_carph_isopro_dom"/>
</dbReference>